<sequence length="263" mass="28332">MSTHPEGSPCWADAMFPDIGAAKDFYGELFGWTFAEGSAEFGGYTQAYKDGKAVAAVMPQMPDAAGQPPAWNLYFETSDIAATAGRIRDNGGTLLMEPMPVGDFGTMTTAQDPSGVYFSAWQPDSHRGFELTGAPGAFCWAEVTTREAEKADAFFTAVFPFEVKRMEDEHVDFHVWELDGQPVAGRMKMPPEAPAEVPPHVNVHFGVDDCDAAVELVKRSGGRLLFGPMSSPFGRFATVADPQGAAFSVIDLATTEGEMPKLT</sequence>
<dbReference type="PROSITE" id="PS51819">
    <property type="entry name" value="VOC"/>
    <property type="match status" value="2"/>
</dbReference>
<dbReference type="RefSeq" id="WP_144321974.1">
    <property type="nucleotide sequence ID" value="NZ_CP040916.1"/>
</dbReference>
<dbReference type="PANTHER" id="PTHR33993:SF10">
    <property type="entry name" value="CONSERVED PROTEIN"/>
    <property type="match status" value="1"/>
</dbReference>
<dbReference type="InterPro" id="IPR004360">
    <property type="entry name" value="Glyas_Fos-R_dOase_dom"/>
</dbReference>
<feature type="domain" description="VOC" evidence="1">
    <location>
        <begin position="8"/>
        <end position="123"/>
    </location>
</feature>
<dbReference type="AlphaFoldDB" id="A0A516RGI4"/>
<dbReference type="PANTHER" id="PTHR33993">
    <property type="entry name" value="GLYOXALASE-RELATED"/>
    <property type="match status" value="1"/>
</dbReference>
<dbReference type="EMBL" id="CP040916">
    <property type="protein sequence ID" value="QDQ14769.1"/>
    <property type="molecule type" value="Genomic_DNA"/>
</dbReference>
<gene>
    <name evidence="2" type="ORF">FH965_32930</name>
</gene>
<dbReference type="Proteomes" id="UP000316806">
    <property type="component" value="Chromosome"/>
</dbReference>
<evidence type="ECO:0000313" key="2">
    <source>
        <dbReference type="EMBL" id="QDQ14769.1"/>
    </source>
</evidence>
<dbReference type="InterPro" id="IPR052164">
    <property type="entry name" value="Anthracycline_SecMetBiosynth"/>
</dbReference>
<dbReference type="InterPro" id="IPR029068">
    <property type="entry name" value="Glyas_Bleomycin-R_OHBP_Dase"/>
</dbReference>
<proteinExistence type="predicted"/>
<dbReference type="Gene3D" id="3.10.180.10">
    <property type="entry name" value="2,3-Dihydroxybiphenyl 1,2-Dioxygenase, domain 1"/>
    <property type="match status" value="2"/>
</dbReference>
<evidence type="ECO:0000259" key="1">
    <source>
        <dbReference type="PROSITE" id="PS51819"/>
    </source>
</evidence>
<name>A0A516RGI4_STRST</name>
<protein>
    <submittedName>
        <fullName evidence="2">VOC family protein</fullName>
    </submittedName>
</protein>
<dbReference type="InterPro" id="IPR037523">
    <property type="entry name" value="VOC_core"/>
</dbReference>
<organism evidence="2 3">
    <name type="scientific">Streptomyces spectabilis</name>
    <dbReference type="NCBI Taxonomy" id="68270"/>
    <lineage>
        <taxon>Bacteria</taxon>
        <taxon>Bacillati</taxon>
        <taxon>Actinomycetota</taxon>
        <taxon>Actinomycetes</taxon>
        <taxon>Kitasatosporales</taxon>
        <taxon>Streptomycetaceae</taxon>
        <taxon>Streptomyces</taxon>
    </lineage>
</organism>
<dbReference type="CDD" id="cd07247">
    <property type="entry name" value="SgaA_N_like"/>
    <property type="match status" value="2"/>
</dbReference>
<accession>A0A516RGI4</accession>
<dbReference type="SUPFAM" id="SSF54593">
    <property type="entry name" value="Glyoxalase/Bleomycin resistance protein/Dihydroxybiphenyl dioxygenase"/>
    <property type="match status" value="2"/>
</dbReference>
<feature type="domain" description="VOC" evidence="1">
    <location>
        <begin position="137"/>
        <end position="252"/>
    </location>
</feature>
<dbReference type="Pfam" id="PF00903">
    <property type="entry name" value="Glyoxalase"/>
    <property type="match status" value="2"/>
</dbReference>
<reference evidence="2 3" key="1">
    <citation type="journal article" date="2019" name="J. Ind. Microbiol. Biotechnol.">
        <title>The complete genomic sequence of Streptomyces spectabilis NRRL-2792 and identification of secondary metabolite biosynthetic gene clusters.</title>
        <authorList>
            <person name="Sinha A."/>
            <person name="Phillips-Salemka S."/>
            <person name="Niraula T.A."/>
            <person name="Short K.A."/>
            <person name="Niraula N.P."/>
        </authorList>
    </citation>
    <scope>NUCLEOTIDE SEQUENCE [LARGE SCALE GENOMIC DNA]</scope>
    <source>
        <strain evidence="2 3">NRRL 2792</strain>
    </source>
</reference>
<evidence type="ECO:0000313" key="3">
    <source>
        <dbReference type="Proteomes" id="UP000316806"/>
    </source>
</evidence>